<evidence type="ECO:0000313" key="1">
    <source>
        <dbReference type="EMBL" id="EKC52454.1"/>
    </source>
</evidence>
<comment type="caution">
    <text evidence="1">The sequence shown here is derived from an EMBL/GenBank/DDBJ whole genome shotgun (WGS) entry which is preliminary data.</text>
</comment>
<gene>
    <name evidence="1" type="ORF">OBE_13080</name>
</gene>
<reference evidence="1" key="1">
    <citation type="journal article" date="2013" name="Environ. Microbiol.">
        <title>Microbiota from the distal guts of lean and obese adolescents exhibit partial functional redundancy besides clear differences in community structure.</title>
        <authorList>
            <person name="Ferrer M."/>
            <person name="Ruiz A."/>
            <person name="Lanza F."/>
            <person name="Haange S.B."/>
            <person name="Oberbach A."/>
            <person name="Till H."/>
            <person name="Bargiela R."/>
            <person name="Campoy C."/>
            <person name="Segura M.T."/>
            <person name="Richter M."/>
            <person name="von Bergen M."/>
            <person name="Seifert J."/>
            <person name="Suarez A."/>
        </authorList>
    </citation>
    <scope>NUCLEOTIDE SEQUENCE</scope>
</reference>
<dbReference type="AlphaFoldDB" id="K1SAL6"/>
<organism evidence="1">
    <name type="scientific">human gut metagenome</name>
    <dbReference type="NCBI Taxonomy" id="408170"/>
    <lineage>
        <taxon>unclassified sequences</taxon>
        <taxon>metagenomes</taxon>
        <taxon>organismal metagenomes</taxon>
    </lineage>
</organism>
<name>K1SAL6_9ZZZZ</name>
<protein>
    <submittedName>
        <fullName evidence="1">Uncharacterized protein</fullName>
    </submittedName>
</protein>
<proteinExistence type="predicted"/>
<accession>K1SAL6</accession>
<dbReference type="EMBL" id="AJWZ01009033">
    <property type="protein sequence ID" value="EKC52454.1"/>
    <property type="molecule type" value="Genomic_DNA"/>
</dbReference>
<sequence>MEPPLINSYHLQTVRISRGYPLSGKHLNANDMKLKSRMTVGEMSEHLTEHTGKFANRVSVGRYAKKLGYAVYKPMINGRICQFYVNPSIKDDGEAETLRTNERENGHERE</sequence>